<reference evidence="2 3" key="1">
    <citation type="journal article" date="2012" name="PLoS Pathog.">
        <title>Comparative pathogenomics reveals horizontally acquired novel virulence genes in fungi infecting cereal hosts.</title>
        <authorList>
            <person name="Gardiner D.M."/>
            <person name="McDonald M.C."/>
            <person name="Covarelli L."/>
            <person name="Solomon P.S."/>
            <person name="Rusu A.G."/>
            <person name="Marshall M."/>
            <person name="Kazan K."/>
            <person name="Chakraborty S."/>
            <person name="McDonald B.A."/>
            <person name="Manners J.M."/>
        </authorList>
    </citation>
    <scope>NUCLEOTIDE SEQUENCE [LARGE SCALE GENOMIC DNA]</scope>
    <source>
        <strain evidence="2 3">CS3096</strain>
    </source>
</reference>
<organism evidence="2 3">
    <name type="scientific">Fusarium pseudograminearum (strain CS3096)</name>
    <name type="common">Wheat and barley crown-rot fungus</name>
    <dbReference type="NCBI Taxonomy" id="1028729"/>
    <lineage>
        <taxon>Eukaryota</taxon>
        <taxon>Fungi</taxon>
        <taxon>Dikarya</taxon>
        <taxon>Ascomycota</taxon>
        <taxon>Pezizomycotina</taxon>
        <taxon>Sordariomycetes</taxon>
        <taxon>Hypocreomycetidae</taxon>
        <taxon>Hypocreales</taxon>
        <taxon>Nectriaceae</taxon>
        <taxon>Fusarium</taxon>
    </lineage>
</organism>
<evidence type="ECO:0000259" key="1">
    <source>
        <dbReference type="Pfam" id="PF01266"/>
    </source>
</evidence>
<protein>
    <recommendedName>
        <fullName evidence="1">FAD dependent oxidoreductase domain-containing protein</fullName>
    </recommendedName>
</protein>
<dbReference type="HOGENOM" id="CLU_022730_0_1_1"/>
<dbReference type="InterPro" id="IPR036188">
    <property type="entry name" value="FAD/NAD-bd_sf"/>
</dbReference>
<keyword evidence="3" id="KW-1185">Reference proteome</keyword>
<dbReference type="KEGG" id="fpu:FPSE_07393"/>
<dbReference type="GO" id="GO:0005737">
    <property type="term" value="C:cytoplasm"/>
    <property type="evidence" value="ECO:0007669"/>
    <property type="project" value="TreeGrafter"/>
</dbReference>
<comment type="caution">
    <text evidence="2">The sequence shown here is derived from an EMBL/GenBank/DDBJ whole genome shotgun (WGS) entry which is preliminary data.</text>
</comment>
<name>K3VED5_FUSPC</name>
<dbReference type="InterPro" id="IPR006076">
    <property type="entry name" value="FAD-dep_OxRdtase"/>
</dbReference>
<dbReference type="SUPFAM" id="SSF51905">
    <property type="entry name" value="FAD/NAD(P)-binding domain"/>
    <property type="match status" value="1"/>
</dbReference>
<dbReference type="OrthoDB" id="429143at2759"/>
<gene>
    <name evidence="2" type="ORF">FPSE_07393</name>
</gene>
<proteinExistence type="predicted"/>
<dbReference type="Gene3D" id="3.50.50.60">
    <property type="entry name" value="FAD/NAD(P)-binding domain"/>
    <property type="match status" value="1"/>
</dbReference>
<evidence type="ECO:0000313" key="2">
    <source>
        <dbReference type="EMBL" id="EKJ72512.1"/>
    </source>
</evidence>
<dbReference type="EMBL" id="AFNW01000192">
    <property type="protein sequence ID" value="EKJ72512.1"/>
    <property type="molecule type" value="Genomic_DNA"/>
</dbReference>
<dbReference type="Gene3D" id="3.30.9.10">
    <property type="entry name" value="D-Amino Acid Oxidase, subunit A, domain 2"/>
    <property type="match status" value="1"/>
</dbReference>
<dbReference type="PANTHER" id="PTHR13847:SF279">
    <property type="entry name" value="FAD DEPENDENT OXIDOREDUCTASE DOMAIN-CONTAINING PROTEIN-RELATED"/>
    <property type="match status" value="1"/>
</dbReference>
<dbReference type="Pfam" id="PF01266">
    <property type="entry name" value="DAO"/>
    <property type="match status" value="1"/>
</dbReference>
<evidence type="ECO:0000313" key="3">
    <source>
        <dbReference type="Proteomes" id="UP000007978"/>
    </source>
</evidence>
<feature type="domain" description="FAD dependent oxidoreductase" evidence="1">
    <location>
        <begin position="37"/>
        <end position="415"/>
    </location>
</feature>
<dbReference type="eggNOG" id="ENOG502QVCU">
    <property type="taxonomic scope" value="Eukaryota"/>
</dbReference>
<dbReference type="RefSeq" id="XP_009258786.1">
    <property type="nucleotide sequence ID" value="XM_009260511.1"/>
</dbReference>
<dbReference type="GeneID" id="20366011"/>
<accession>K3VED5</accession>
<dbReference type="AlphaFoldDB" id="K3VED5"/>
<dbReference type="Proteomes" id="UP000007978">
    <property type="component" value="Chromosome 4"/>
</dbReference>
<dbReference type="PANTHER" id="PTHR13847">
    <property type="entry name" value="SARCOSINE DEHYDROGENASE-RELATED"/>
    <property type="match status" value="1"/>
</dbReference>
<sequence length="458" mass="51693">MSANQFPHPNGMESFWRTKTGSLDRHRTTPELPKVADIVVIGGGYSAAAFVEHLLEAYDRDPSSILVLEARQLCSGATGRNGGHLKPDNYHATARLAKEYGFEAAEELAVFEMDNVEAVGQYVTREKVDCDFIATRAFDVQLTDDVRRKVDSGFRALEAAGSRAVQKTFPIPNKFAEKVSGVKGAKSAYSYPAGHCWPYQLIHHMFSKAVKKGVNLQTETLVKALSETRDHDGYWLITTDRGTIRTNKVVVTTNAYTAAILPEYRDKIVPYKGICCRIACPPDQAPPLLTNSYGLRFSDWDFDYLIPRPDGSIIVGGARERYFRNLHSWYANCDDSELIEEAKSYFDGYMQRHFHGWENSQAHVTHIWTGIMGYSSDRLPRVGAVPYRPGIFIMGGFTGHGMPQIFLTARGLVDLVQHDKRFDQSGIPRLFEETKERLNRKENGVMDLWRMSQYRSSL</sequence>